<evidence type="ECO:0000313" key="3">
    <source>
        <dbReference type="Proteomes" id="UP000237000"/>
    </source>
</evidence>
<dbReference type="Proteomes" id="UP000237000">
    <property type="component" value="Unassembled WGS sequence"/>
</dbReference>
<keyword evidence="3" id="KW-1185">Reference proteome</keyword>
<proteinExistence type="predicted"/>
<organism evidence="2 3">
    <name type="scientific">Trema orientale</name>
    <name type="common">Charcoal tree</name>
    <name type="synonym">Celtis orientalis</name>
    <dbReference type="NCBI Taxonomy" id="63057"/>
    <lineage>
        <taxon>Eukaryota</taxon>
        <taxon>Viridiplantae</taxon>
        <taxon>Streptophyta</taxon>
        <taxon>Embryophyta</taxon>
        <taxon>Tracheophyta</taxon>
        <taxon>Spermatophyta</taxon>
        <taxon>Magnoliopsida</taxon>
        <taxon>eudicotyledons</taxon>
        <taxon>Gunneridae</taxon>
        <taxon>Pentapetalae</taxon>
        <taxon>rosids</taxon>
        <taxon>fabids</taxon>
        <taxon>Rosales</taxon>
        <taxon>Cannabaceae</taxon>
        <taxon>Trema</taxon>
    </lineage>
</organism>
<comment type="caution">
    <text evidence="2">The sequence shown here is derived from an EMBL/GenBank/DDBJ whole genome shotgun (WGS) entry which is preliminary data.</text>
</comment>
<dbReference type="OrthoDB" id="10303342at2759"/>
<reference evidence="3" key="1">
    <citation type="submission" date="2016-06" db="EMBL/GenBank/DDBJ databases">
        <title>Parallel loss of symbiosis genes in relatives of nitrogen-fixing non-legume Parasponia.</title>
        <authorList>
            <person name="Van Velzen R."/>
            <person name="Holmer R."/>
            <person name="Bu F."/>
            <person name="Rutten L."/>
            <person name="Van Zeijl A."/>
            <person name="Liu W."/>
            <person name="Santuari L."/>
            <person name="Cao Q."/>
            <person name="Sharma T."/>
            <person name="Shen D."/>
            <person name="Roswanjaya Y."/>
            <person name="Wardhani T."/>
            <person name="Kalhor M.S."/>
            <person name="Jansen J."/>
            <person name="Van den Hoogen J."/>
            <person name="Gungor B."/>
            <person name="Hartog M."/>
            <person name="Hontelez J."/>
            <person name="Verver J."/>
            <person name="Yang W.-C."/>
            <person name="Schijlen E."/>
            <person name="Repin R."/>
            <person name="Schilthuizen M."/>
            <person name="Schranz E."/>
            <person name="Heidstra R."/>
            <person name="Miyata K."/>
            <person name="Fedorova E."/>
            <person name="Kohlen W."/>
            <person name="Bisseling T."/>
            <person name="Smit S."/>
            <person name="Geurts R."/>
        </authorList>
    </citation>
    <scope>NUCLEOTIDE SEQUENCE [LARGE SCALE GENOMIC DNA]</scope>
    <source>
        <strain evidence="3">cv. RG33-2</strain>
    </source>
</reference>
<evidence type="ECO:0000313" key="2">
    <source>
        <dbReference type="EMBL" id="PON89476.1"/>
    </source>
</evidence>
<evidence type="ECO:0000256" key="1">
    <source>
        <dbReference type="SAM" id="MobiDB-lite"/>
    </source>
</evidence>
<dbReference type="AlphaFoldDB" id="A0A2P5EVA5"/>
<dbReference type="EMBL" id="JXTC01000094">
    <property type="protein sequence ID" value="PON89476.1"/>
    <property type="molecule type" value="Genomic_DNA"/>
</dbReference>
<name>A0A2P5EVA5_TREOI</name>
<feature type="region of interest" description="Disordered" evidence="1">
    <location>
        <begin position="1"/>
        <end position="22"/>
    </location>
</feature>
<sequence length="70" mass="7792">MSHSVRGGAYPLRSPDADTPTVTDETTTHLFCDYRPAFLRFVAAPHLDITYNCIVASEMKSNNLLQESFA</sequence>
<dbReference type="InParanoid" id="A0A2P5EVA5"/>
<gene>
    <name evidence="2" type="ORF">TorRG33x02_148270</name>
</gene>
<accession>A0A2P5EVA5</accession>
<protein>
    <submittedName>
        <fullName evidence="2">Uncharacterized protein</fullName>
    </submittedName>
</protein>